<keyword evidence="3" id="KW-0808">Transferase</keyword>
<dbReference type="InterPro" id="IPR027417">
    <property type="entry name" value="P-loop_NTPase"/>
</dbReference>
<keyword evidence="3" id="KW-0418">Kinase</keyword>
<dbReference type="HAMAP" id="MF_00376">
    <property type="entry name" value="Dephospho_CoA_kinase"/>
    <property type="match status" value="1"/>
</dbReference>
<dbReference type="AlphaFoldDB" id="A0A3B0X087"/>
<evidence type="ECO:0000313" key="3">
    <source>
        <dbReference type="EMBL" id="VAW58110.1"/>
    </source>
</evidence>
<dbReference type="EMBL" id="UOFG01000017">
    <property type="protein sequence ID" value="VAW58110.1"/>
    <property type="molecule type" value="Genomic_DNA"/>
</dbReference>
<name>A0A3B0X087_9ZZZZ</name>
<dbReference type="PANTHER" id="PTHR10695">
    <property type="entry name" value="DEPHOSPHO-COA KINASE-RELATED"/>
    <property type="match status" value="1"/>
</dbReference>
<keyword evidence="2" id="KW-0067">ATP-binding</keyword>
<dbReference type="Gene3D" id="3.40.50.300">
    <property type="entry name" value="P-loop containing nucleotide triphosphate hydrolases"/>
    <property type="match status" value="1"/>
</dbReference>
<sequence>MLKVALTGGIGCGKTTVCQLFSAHGVPVIDTDIIAREQVKPGQPALQMIVNYFGPDILLTDGTLNRKKLAGKTFSQPADRLKLESILHPCIRQHVQQQLSTLSSSYAIIAIPLLVETSQHTQYDRVLLVDCTEAQQIERTRSRDQRSREEIKNIINSQATREQRIGIADDILENDLDSNALASKVSALHKRYLSLAKR</sequence>
<dbReference type="GO" id="GO:0015937">
    <property type="term" value="P:coenzyme A biosynthetic process"/>
    <property type="evidence" value="ECO:0007669"/>
    <property type="project" value="InterPro"/>
</dbReference>
<dbReference type="PANTHER" id="PTHR10695:SF46">
    <property type="entry name" value="BIFUNCTIONAL COENZYME A SYNTHASE-RELATED"/>
    <property type="match status" value="1"/>
</dbReference>
<dbReference type="GO" id="GO:0005524">
    <property type="term" value="F:ATP binding"/>
    <property type="evidence" value="ECO:0007669"/>
    <property type="project" value="UniProtKB-KW"/>
</dbReference>
<dbReference type="CDD" id="cd02022">
    <property type="entry name" value="DPCK"/>
    <property type="match status" value="1"/>
</dbReference>
<dbReference type="InterPro" id="IPR001977">
    <property type="entry name" value="Depp_CoAkinase"/>
</dbReference>
<organism evidence="3">
    <name type="scientific">hydrothermal vent metagenome</name>
    <dbReference type="NCBI Taxonomy" id="652676"/>
    <lineage>
        <taxon>unclassified sequences</taxon>
        <taxon>metagenomes</taxon>
        <taxon>ecological metagenomes</taxon>
    </lineage>
</organism>
<evidence type="ECO:0000256" key="2">
    <source>
        <dbReference type="ARBA" id="ARBA00022840"/>
    </source>
</evidence>
<keyword evidence="1" id="KW-0547">Nucleotide-binding</keyword>
<proteinExistence type="inferred from homology"/>
<protein>
    <submittedName>
        <fullName evidence="3">Dephospho-CoA kinase</fullName>
        <ecNumber evidence="3">2.7.1.24</ecNumber>
    </submittedName>
</protein>
<dbReference type="EC" id="2.7.1.24" evidence="3"/>
<dbReference type="Pfam" id="PF01121">
    <property type="entry name" value="CoaE"/>
    <property type="match status" value="1"/>
</dbReference>
<dbReference type="PROSITE" id="PS51219">
    <property type="entry name" value="DPCK"/>
    <property type="match status" value="1"/>
</dbReference>
<gene>
    <name evidence="3" type="ORF">MNBD_GAMMA11-3061</name>
</gene>
<reference evidence="3" key="1">
    <citation type="submission" date="2018-06" db="EMBL/GenBank/DDBJ databases">
        <authorList>
            <person name="Zhirakovskaya E."/>
        </authorList>
    </citation>
    <scope>NUCLEOTIDE SEQUENCE</scope>
</reference>
<dbReference type="GO" id="GO:0004140">
    <property type="term" value="F:dephospho-CoA kinase activity"/>
    <property type="evidence" value="ECO:0007669"/>
    <property type="project" value="UniProtKB-EC"/>
</dbReference>
<accession>A0A3B0X087</accession>
<dbReference type="SUPFAM" id="SSF52540">
    <property type="entry name" value="P-loop containing nucleoside triphosphate hydrolases"/>
    <property type="match status" value="1"/>
</dbReference>
<dbReference type="NCBIfam" id="TIGR00152">
    <property type="entry name" value="dephospho-CoA kinase"/>
    <property type="match status" value="1"/>
</dbReference>
<evidence type="ECO:0000256" key="1">
    <source>
        <dbReference type="ARBA" id="ARBA00022741"/>
    </source>
</evidence>